<proteinExistence type="predicted"/>
<sequence>MSGFKVENRTSESVQCSITNTTGGNAEWFNVAPGCNDTWKRAGWEDVKFRDPADTKFKSLRANRGEPAIIYFDGFDKPLTIVNTYQPAGFRVNNKSPQTVMVSVTSTTGGDNALFKLVPGQSDVWRRNGSETIRVQTEDGSKHAEGVFDNKGKMADVNFVDFSYSLVFRTGNANYIADEHYAEAARIAGSYYDKTQALDSHLTLAIPKVDALERAVHGTSLVG</sequence>
<accession>A0AAD2GUF3</accession>
<dbReference type="Proteomes" id="UP001295794">
    <property type="component" value="Unassembled WGS sequence"/>
</dbReference>
<organism evidence="1 2">
    <name type="scientific">Mycena citricolor</name>
    <dbReference type="NCBI Taxonomy" id="2018698"/>
    <lineage>
        <taxon>Eukaryota</taxon>
        <taxon>Fungi</taxon>
        <taxon>Dikarya</taxon>
        <taxon>Basidiomycota</taxon>
        <taxon>Agaricomycotina</taxon>
        <taxon>Agaricomycetes</taxon>
        <taxon>Agaricomycetidae</taxon>
        <taxon>Agaricales</taxon>
        <taxon>Marasmiineae</taxon>
        <taxon>Mycenaceae</taxon>
        <taxon>Mycena</taxon>
    </lineage>
</organism>
<evidence type="ECO:0000313" key="1">
    <source>
        <dbReference type="EMBL" id="CAK5262835.1"/>
    </source>
</evidence>
<comment type="caution">
    <text evidence="1">The sequence shown here is derived from an EMBL/GenBank/DDBJ whole genome shotgun (WGS) entry which is preliminary data.</text>
</comment>
<dbReference type="EMBL" id="CAVNYO010000027">
    <property type="protein sequence ID" value="CAK5262835.1"/>
    <property type="molecule type" value="Genomic_DNA"/>
</dbReference>
<protein>
    <submittedName>
        <fullName evidence="1">Uncharacterized protein</fullName>
    </submittedName>
</protein>
<evidence type="ECO:0000313" key="2">
    <source>
        <dbReference type="Proteomes" id="UP001295794"/>
    </source>
</evidence>
<gene>
    <name evidence="1" type="ORF">MYCIT1_LOCUS1870</name>
</gene>
<reference evidence="1" key="1">
    <citation type="submission" date="2023-11" db="EMBL/GenBank/DDBJ databases">
        <authorList>
            <person name="De Vega J J."/>
            <person name="De Vega J J."/>
        </authorList>
    </citation>
    <scope>NUCLEOTIDE SEQUENCE</scope>
</reference>
<name>A0AAD2GUF3_9AGAR</name>
<keyword evidence="2" id="KW-1185">Reference proteome</keyword>
<dbReference type="AlphaFoldDB" id="A0AAD2GUF3"/>